<dbReference type="Gene3D" id="2.60.120.10">
    <property type="entry name" value="Jelly Rolls"/>
    <property type="match status" value="1"/>
</dbReference>
<accession>A0A7S1SZY7</accession>
<feature type="domain" description="ChrR-like cupin" evidence="1">
    <location>
        <begin position="55"/>
        <end position="155"/>
    </location>
</feature>
<dbReference type="AlphaFoldDB" id="A0A7S1SZY7"/>
<dbReference type="InterPro" id="IPR011051">
    <property type="entry name" value="RmlC_Cupin_sf"/>
</dbReference>
<dbReference type="InterPro" id="IPR014710">
    <property type="entry name" value="RmlC-like_jellyroll"/>
</dbReference>
<sequence length="275" mass="29841">MLRVATAGVWRTYPSLTNHFIATTGLRQQYRSIARKSPIATAAMGTNADLGAVAVEHTEKMPWADSPMQGVWRKRVFHTGSPEAGRVTSVVKYGPGSSFRSHPHPEGEEIFVLEGIFTDVNGDHKAGTLLLNPEGFEHAPSSADGCEILVRLRQYPGTDRPQVALNTAALPWEDVGGKVHRKQLFRSDSCADWIELQRWEAGAEGVKLTAAQGLELFVISGSCESVDGAVKLGRGSWMRLPAGQSQTMRCAEECTVYVKGDALPLAAPLSTPQQM</sequence>
<evidence type="ECO:0000313" key="2">
    <source>
        <dbReference type="EMBL" id="CAD9213639.1"/>
    </source>
</evidence>
<feature type="domain" description="ChrR-like cupin" evidence="1">
    <location>
        <begin position="162"/>
        <end position="260"/>
    </location>
</feature>
<dbReference type="InterPro" id="IPR025979">
    <property type="entry name" value="ChrR-like_cupin_dom"/>
</dbReference>
<organism evidence="2">
    <name type="scientific">Tetraselmis chuii</name>
    <dbReference type="NCBI Taxonomy" id="63592"/>
    <lineage>
        <taxon>Eukaryota</taxon>
        <taxon>Viridiplantae</taxon>
        <taxon>Chlorophyta</taxon>
        <taxon>core chlorophytes</taxon>
        <taxon>Chlorodendrophyceae</taxon>
        <taxon>Chlorodendrales</taxon>
        <taxon>Chlorodendraceae</taxon>
        <taxon>Tetraselmis</taxon>
    </lineage>
</organism>
<name>A0A7S1SZY7_9CHLO</name>
<evidence type="ECO:0000259" key="1">
    <source>
        <dbReference type="Pfam" id="PF12973"/>
    </source>
</evidence>
<dbReference type="SUPFAM" id="SSF51182">
    <property type="entry name" value="RmlC-like cupins"/>
    <property type="match status" value="2"/>
</dbReference>
<dbReference type="Pfam" id="PF12973">
    <property type="entry name" value="Cupin_7"/>
    <property type="match status" value="2"/>
</dbReference>
<dbReference type="EMBL" id="HBGG01030495">
    <property type="protein sequence ID" value="CAD9213639.1"/>
    <property type="molecule type" value="Transcribed_RNA"/>
</dbReference>
<dbReference type="CDD" id="cd20303">
    <property type="entry name" value="cupin_ChrR_1"/>
    <property type="match status" value="1"/>
</dbReference>
<proteinExistence type="predicted"/>
<protein>
    <recommendedName>
        <fullName evidence="1">ChrR-like cupin domain-containing protein</fullName>
    </recommendedName>
</protein>
<gene>
    <name evidence="2" type="ORF">TCHU04912_LOCUS15878</name>
</gene>
<reference evidence="2" key="1">
    <citation type="submission" date="2021-01" db="EMBL/GenBank/DDBJ databases">
        <authorList>
            <person name="Corre E."/>
            <person name="Pelletier E."/>
            <person name="Niang G."/>
            <person name="Scheremetjew M."/>
            <person name="Finn R."/>
            <person name="Kale V."/>
            <person name="Holt S."/>
            <person name="Cochrane G."/>
            <person name="Meng A."/>
            <person name="Brown T."/>
            <person name="Cohen L."/>
        </authorList>
    </citation>
    <scope>NUCLEOTIDE SEQUENCE</scope>
    <source>
        <strain evidence="2">PLY429</strain>
    </source>
</reference>